<name>A0A0A9G2B5_ARUDO</name>
<dbReference type="EMBL" id="GBRH01183098">
    <property type="protein sequence ID" value="JAE14798.1"/>
    <property type="molecule type" value="Transcribed_RNA"/>
</dbReference>
<reference evidence="1" key="2">
    <citation type="journal article" date="2015" name="Data Brief">
        <title>Shoot transcriptome of the giant reed, Arundo donax.</title>
        <authorList>
            <person name="Barrero R.A."/>
            <person name="Guerrero F.D."/>
            <person name="Moolhuijzen P."/>
            <person name="Goolsby J.A."/>
            <person name="Tidwell J."/>
            <person name="Bellgard S.E."/>
            <person name="Bellgard M.I."/>
        </authorList>
    </citation>
    <scope>NUCLEOTIDE SEQUENCE</scope>
    <source>
        <tissue evidence="1">Shoot tissue taken approximately 20 cm above the soil surface</tissue>
    </source>
</reference>
<accession>A0A0A9G2B5</accession>
<reference evidence="1" key="1">
    <citation type="submission" date="2014-09" db="EMBL/GenBank/DDBJ databases">
        <authorList>
            <person name="Magalhaes I.L.F."/>
            <person name="Oliveira U."/>
            <person name="Santos F.R."/>
            <person name="Vidigal T.H.D.A."/>
            <person name="Brescovit A.D."/>
            <person name="Santos A.J."/>
        </authorList>
    </citation>
    <scope>NUCLEOTIDE SEQUENCE</scope>
    <source>
        <tissue evidence="1">Shoot tissue taken approximately 20 cm above the soil surface</tissue>
    </source>
</reference>
<protein>
    <submittedName>
        <fullName evidence="1">Uncharacterized protein</fullName>
    </submittedName>
</protein>
<proteinExistence type="predicted"/>
<dbReference type="AlphaFoldDB" id="A0A0A9G2B5"/>
<sequence length="70" mass="8349">MPLLPIIKTNLSRLFQDSFLLENIYECRAILRPQHSSKFSSRNILKSVLSYKRLLKTRPLRIRIPRPSFH</sequence>
<organism evidence="1">
    <name type="scientific">Arundo donax</name>
    <name type="common">Giant reed</name>
    <name type="synonym">Donax arundinaceus</name>
    <dbReference type="NCBI Taxonomy" id="35708"/>
    <lineage>
        <taxon>Eukaryota</taxon>
        <taxon>Viridiplantae</taxon>
        <taxon>Streptophyta</taxon>
        <taxon>Embryophyta</taxon>
        <taxon>Tracheophyta</taxon>
        <taxon>Spermatophyta</taxon>
        <taxon>Magnoliopsida</taxon>
        <taxon>Liliopsida</taxon>
        <taxon>Poales</taxon>
        <taxon>Poaceae</taxon>
        <taxon>PACMAD clade</taxon>
        <taxon>Arundinoideae</taxon>
        <taxon>Arundineae</taxon>
        <taxon>Arundo</taxon>
    </lineage>
</organism>
<evidence type="ECO:0000313" key="1">
    <source>
        <dbReference type="EMBL" id="JAE14798.1"/>
    </source>
</evidence>